<evidence type="ECO:0000313" key="1">
    <source>
        <dbReference type="EMBL" id="SUZ81383.1"/>
    </source>
</evidence>
<dbReference type="AlphaFoldDB" id="A0A381QV12"/>
<dbReference type="EMBL" id="UINC01001466">
    <property type="protein sequence ID" value="SUZ81383.1"/>
    <property type="molecule type" value="Genomic_DNA"/>
</dbReference>
<organism evidence="1">
    <name type="scientific">marine metagenome</name>
    <dbReference type="NCBI Taxonomy" id="408172"/>
    <lineage>
        <taxon>unclassified sequences</taxon>
        <taxon>metagenomes</taxon>
        <taxon>ecological metagenomes</taxon>
    </lineage>
</organism>
<dbReference type="SMART" id="SM00855">
    <property type="entry name" value="PGAM"/>
    <property type="match status" value="1"/>
</dbReference>
<name>A0A381QV12_9ZZZZ</name>
<dbReference type="SUPFAM" id="SSF53254">
    <property type="entry name" value="Phosphoglycerate mutase-like"/>
    <property type="match status" value="1"/>
</dbReference>
<dbReference type="Gene3D" id="3.40.50.1240">
    <property type="entry name" value="Phosphoglycerate mutase-like"/>
    <property type="match status" value="1"/>
</dbReference>
<dbReference type="InterPro" id="IPR029033">
    <property type="entry name" value="His_PPase_superfam"/>
</dbReference>
<dbReference type="Pfam" id="PF00300">
    <property type="entry name" value="His_Phos_1"/>
    <property type="match status" value="1"/>
</dbReference>
<sequence>MSLLLIRHGSAGDPYRWVGEDVDRPLDARGAAQAGRLNDLVSALFADRPPTRVLSSRAVRCLQTVGPLCTRLGIRPEVVDHLFEGASRNTTTLIRDLAADPETSPVVLCSHSDVIFDVVRDLVSDGAEISGGRECGYASTWELTIGGGRIVHARYHPTP</sequence>
<dbReference type="CDD" id="cd07067">
    <property type="entry name" value="HP_PGM_like"/>
    <property type="match status" value="1"/>
</dbReference>
<gene>
    <name evidence="1" type="ORF">METZ01_LOCUS34237</name>
</gene>
<accession>A0A381QV12</accession>
<dbReference type="InterPro" id="IPR013078">
    <property type="entry name" value="His_Pase_superF_clade-1"/>
</dbReference>
<protein>
    <recommendedName>
        <fullName evidence="2">Histidine phosphatase family protein</fullName>
    </recommendedName>
</protein>
<reference evidence="1" key="1">
    <citation type="submission" date="2018-05" db="EMBL/GenBank/DDBJ databases">
        <authorList>
            <person name="Lanie J.A."/>
            <person name="Ng W.-L."/>
            <person name="Kazmierczak K.M."/>
            <person name="Andrzejewski T.M."/>
            <person name="Davidsen T.M."/>
            <person name="Wayne K.J."/>
            <person name="Tettelin H."/>
            <person name="Glass J.I."/>
            <person name="Rusch D."/>
            <person name="Podicherti R."/>
            <person name="Tsui H.-C.T."/>
            <person name="Winkler M.E."/>
        </authorList>
    </citation>
    <scope>NUCLEOTIDE SEQUENCE</scope>
</reference>
<evidence type="ECO:0008006" key="2">
    <source>
        <dbReference type="Google" id="ProtNLM"/>
    </source>
</evidence>
<proteinExistence type="predicted"/>